<dbReference type="InterPro" id="IPR000182">
    <property type="entry name" value="GNAT_dom"/>
</dbReference>
<keyword evidence="3" id="KW-1185">Reference proteome</keyword>
<dbReference type="PROSITE" id="PS51186">
    <property type="entry name" value="GNAT"/>
    <property type="match status" value="1"/>
</dbReference>
<gene>
    <name evidence="2" type="ORF">HQ394_07570</name>
</gene>
<evidence type="ECO:0000313" key="2">
    <source>
        <dbReference type="EMBL" id="QNT71195.1"/>
    </source>
</evidence>
<protein>
    <submittedName>
        <fullName evidence="2">N-acetyltransferase family protein</fullName>
    </submittedName>
</protein>
<dbReference type="CDD" id="cd04301">
    <property type="entry name" value="NAT_SF"/>
    <property type="match status" value="1"/>
</dbReference>
<dbReference type="Pfam" id="PF13420">
    <property type="entry name" value="Acetyltransf_4"/>
    <property type="match status" value="1"/>
</dbReference>
<dbReference type="PANTHER" id="PTHR43072">
    <property type="entry name" value="N-ACETYLTRANSFERASE"/>
    <property type="match status" value="1"/>
</dbReference>
<sequence>MVSLVRPARDADLIAIQRIYAHHVQTGTGSFEEIAPSLAEMAERRAAILARGLPYLVIEDDGTVAGFAYAALFRPRSAYRFTVEDSIYIDPDRIGRGMGHLLLAAIIDACTTLDYRQMVAVIGDASNAASIGLHASFGFGEAGRLSAAGYKFGRWLDVIFMQLTLLPSSAR</sequence>
<name>A0A7H1N659_9PROT</name>
<reference evidence="2 3" key="1">
    <citation type="submission" date="2020-05" db="EMBL/GenBank/DDBJ databases">
        <title>Complete closed genome sequence of Defluviicoccus vanus.</title>
        <authorList>
            <person name="Bessarab I."/>
            <person name="Arumugam K."/>
            <person name="Maszenan A.M."/>
            <person name="Seviour R.J."/>
            <person name="Williams R.B."/>
        </authorList>
    </citation>
    <scope>NUCLEOTIDE SEQUENCE [LARGE SCALE GENOMIC DNA]</scope>
    <source>
        <strain evidence="2 3">Ben 114</strain>
    </source>
</reference>
<evidence type="ECO:0000259" key="1">
    <source>
        <dbReference type="PROSITE" id="PS51186"/>
    </source>
</evidence>
<dbReference type="GO" id="GO:0016747">
    <property type="term" value="F:acyltransferase activity, transferring groups other than amino-acyl groups"/>
    <property type="evidence" value="ECO:0007669"/>
    <property type="project" value="InterPro"/>
</dbReference>
<organism evidence="2 3">
    <name type="scientific">Defluviicoccus vanus</name>
    <dbReference type="NCBI Taxonomy" id="111831"/>
    <lineage>
        <taxon>Bacteria</taxon>
        <taxon>Pseudomonadati</taxon>
        <taxon>Pseudomonadota</taxon>
        <taxon>Alphaproteobacteria</taxon>
        <taxon>Rhodospirillales</taxon>
        <taxon>Rhodospirillaceae</taxon>
        <taxon>Defluviicoccus</taxon>
    </lineage>
</organism>
<feature type="domain" description="N-acetyltransferase" evidence="1">
    <location>
        <begin position="3"/>
        <end position="166"/>
    </location>
</feature>
<dbReference type="SUPFAM" id="SSF55729">
    <property type="entry name" value="Acyl-CoA N-acyltransferases (Nat)"/>
    <property type="match status" value="1"/>
</dbReference>
<dbReference type="AlphaFoldDB" id="A0A7H1N659"/>
<proteinExistence type="predicted"/>
<dbReference type="InterPro" id="IPR016181">
    <property type="entry name" value="Acyl_CoA_acyltransferase"/>
</dbReference>
<accession>A0A7H1N659</accession>
<evidence type="ECO:0000313" key="3">
    <source>
        <dbReference type="Proteomes" id="UP000516369"/>
    </source>
</evidence>
<keyword evidence="2" id="KW-0808">Transferase</keyword>
<dbReference type="PANTHER" id="PTHR43072:SF8">
    <property type="entry name" value="ACYLTRANSFERASE FABY-RELATED"/>
    <property type="match status" value="1"/>
</dbReference>
<dbReference type="Gene3D" id="3.40.630.30">
    <property type="match status" value="1"/>
</dbReference>
<dbReference type="KEGG" id="dvn:HQ394_07570"/>
<dbReference type="EMBL" id="CP053923">
    <property type="protein sequence ID" value="QNT71195.1"/>
    <property type="molecule type" value="Genomic_DNA"/>
</dbReference>
<dbReference type="Proteomes" id="UP000516369">
    <property type="component" value="Chromosome"/>
</dbReference>